<evidence type="ECO:0000256" key="3">
    <source>
        <dbReference type="PIRSR" id="PIRSR630564-2"/>
    </source>
</evidence>
<comment type="similarity">
    <text evidence="1">Belongs to the protein-tyrosine phosphatase family. Non-receptor class myotubularin subfamily.</text>
</comment>
<dbReference type="InterPro" id="IPR048994">
    <property type="entry name" value="PH-GRAM_MTMR6-9"/>
</dbReference>
<dbReference type="Pfam" id="PF06602">
    <property type="entry name" value="Myotub-related"/>
    <property type="match status" value="1"/>
</dbReference>
<protein>
    <submittedName>
        <fullName evidence="5">LAFE_0G17062g1_1</fullName>
    </submittedName>
</protein>
<keyword evidence="6" id="KW-1185">Reference proteome</keyword>
<evidence type="ECO:0000256" key="2">
    <source>
        <dbReference type="PIRSR" id="PIRSR630564-1"/>
    </source>
</evidence>
<dbReference type="InterPro" id="IPR030564">
    <property type="entry name" value="Myotubularin"/>
</dbReference>
<dbReference type="EMBL" id="LT598486">
    <property type="protein sequence ID" value="SCW03735.1"/>
    <property type="molecule type" value="Genomic_DNA"/>
</dbReference>
<dbReference type="PROSITE" id="PS51339">
    <property type="entry name" value="PPASE_MYOTUBULARIN"/>
    <property type="match status" value="1"/>
</dbReference>
<sequence>MEYIKVAKVDDVILHRKGISVNGSLHLTTHHLIFTSPSLAREFWFSYPTIGSVFKNRGSALISKYKNHSEVRDDPLYAGKDIWSFCSIKVIGKDYTVFSLDFQDDAQAQDVYDSIEKLTVINDVSQLYAFIYTPNKAESPLNSWKMYDPLKEFKRQGLSLEGSCKWRVTDINHDYSFCKTYPSFLIVPTTVSDTLLTHAVKYRSQNRIPTLAYFYKNTGASIIRSSQPLPGLTQQRSVQDEKLVRESFNCSHDQDGLRTRMVKNIIVDARPTTNAMAQKALGGGSENMDNYNFGGTATRMFLGIDNIHVMRDTLNNLVDNFLVDLDLNLPIDKSTLNEGKASQWLKYIKLLLSSTETLTKSMLFNKSNLLIHCSDGWDRTTQVCSLIQICLDPFYRTIEGFCTLVEKDWLSFGHRFAERSGHLSSVSLFHDNSVRMSISGAANNVTQSIDLNSSLFGSFSNGDKKEGNFGEMSEMDNSTIMPPSDLVNKVSKRFKKKNTLKLTSPIFQQFVDCVYQLQNQNPTQFEFNERFLRRLVYHLYSCQYGTFLFNNEQERVSCHAYEKTRSVWDYFKSRKAEFANSTYSPSENQEDWLLPDLNKVQWWWQLFGRRDEEMNGDVVTTLDEQISSEEEKKSSLRFLTFSLDIFNKK</sequence>
<proteinExistence type="inferred from homology"/>
<dbReference type="Proteomes" id="UP000190831">
    <property type="component" value="Chromosome G"/>
</dbReference>
<dbReference type="InterPro" id="IPR010569">
    <property type="entry name" value="Myotubularin-like_Pase_dom"/>
</dbReference>
<dbReference type="Pfam" id="PF21098">
    <property type="entry name" value="PH-GRAM_MTMR6-like"/>
    <property type="match status" value="1"/>
</dbReference>
<reference evidence="5 6" key="1">
    <citation type="submission" date="2016-03" db="EMBL/GenBank/DDBJ databases">
        <authorList>
            <person name="Devillers H."/>
        </authorList>
    </citation>
    <scope>NUCLEOTIDE SEQUENCE [LARGE SCALE GENOMIC DNA]</scope>
    <source>
        <strain evidence="5">CBS 6772</strain>
    </source>
</reference>
<name>A0A1G4MIP0_LACFM</name>
<organism evidence="5 6">
    <name type="scientific">Lachancea fermentati</name>
    <name type="common">Zygosaccharomyces fermentati</name>
    <dbReference type="NCBI Taxonomy" id="4955"/>
    <lineage>
        <taxon>Eukaryota</taxon>
        <taxon>Fungi</taxon>
        <taxon>Dikarya</taxon>
        <taxon>Ascomycota</taxon>
        <taxon>Saccharomycotina</taxon>
        <taxon>Saccharomycetes</taxon>
        <taxon>Saccharomycetales</taxon>
        <taxon>Saccharomycetaceae</taxon>
        <taxon>Lachancea</taxon>
    </lineage>
</organism>
<dbReference type="Gene3D" id="2.30.29.30">
    <property type="entry name" value="Pleckstrin-homology domain (PH domain)/Phosphotyrosine-binding domain (PTB)"/>
    <property type="match status" value="1"/>
</dbReference>
<dbReference type="OMA" id="RTMEGFM"/>
<dbReference type="OrthoDB" id="271628at2759"/>
<dbReference type="GO" id="GO:0005737">
    <property type="term" value="C:cytoplasm"/>
    <property type="evidence" value="ECO:0007669"/>
    <property type="project" value="TreeGrafter"/>
</dbReference>
<dbReference type="InterPro" id="IPR029021">
    <property type="entry name" value="Prot-tyrosine_phosphatase-like"/>
</dbReference>
<feature type="active site" description="Phosphocysteine intermediate" evidence="2">
    <location>
        <position position="373"/>
    </location>
</feature>
<dbReference type="GO" id="GO:0046856">
    <property type="term" value="P:phosphatidylinositol dephosphorylation"/>
    <property type="evidence" value="ECO:0007669"/>
    <property type="project" value="TreeGrafter"/>
</dbReference>
<dbReference type="PANTHER" id="PTHR10807:SF128">
    <property type="entry name" value="PHOSPHATIDYLINOSITOL-3,5-BISPHOSPHATE 3-PHOSPHATASE"/>
    <property type="match status" value="1"/>
</dbReference>
<feature type="binding site" evidence="3">
    <location>
        <begin position="306"/>
        <end position="307"/>
    </location>
    <ligand>
        <name>substrate</name>
    </ligand>
</feature>
<dbReference type="PROSITE" id="PS00383">
    <property type="entry name" value="TYR_PHOSPHATASE_1"/>
    <property type="match status" value="1"/>
</dbReference>
<dbReference type="SUPFAM" id="SSF52799">
    <property type="entry name" value="(Phosphotyrosine protein) phosphatases II"/>
    <property type="match status" value="1"/>
</dbReference>
<evidence type="ECO:0000313" key="5">
    <source>
        <dbReference type="EMBL" id="SCW03735.1"/>
    </source>
</evidence>
<evidence type="ECO:0000259" key="4">
    <source>
        <dbReference type="PROSITE" id="PS51339"/>
    </source>
</evidence>
<dbReference type="PANTHER" id="PTHR10807">
    <property type="entry name" value="MYOTUBULARIN-RELATED"/>
    <property type="match status" value="1"/>
</dbReference>
<feature type="binding site" evidence="3">
    <location>
        <begin position="373"/>
        <end position="379"/>
    </location>
    <ligand>
        <name>substrate</name>
    </ligand>
</feature>
<feature type="domain" description="Myotubularin phosphatase" evidence="4">
    <location>
        <begin position="143"/>
        <end position="607"/>
    </location>
</feature>
<accession>A0A1G4MIP0</accession>
<evidence type="ECO:0000256" key="1">
    <source>
        <dbReference type="ARBA" id="ARBA00007471"/>
    </source>
</evidence>
<dbReference type="GO" id="GO:0016020">
    <property type="term" value="C:membrane"/>
    <property type="evidence" value="ECO:0007669"/>
    <property type="project" value="TreeGrafter"/>
</dbReference>
<dbReference type="STRING" id="4955.A0A1G4MIP0"/>
<dbReference type="GO" id="GO:0004438">
    <property type="term" value="F:phosphatidylinositol-3-phosphate phosphatase activity"/>
    <property type="evidence" value="ECO:0007669"/>
    <property type="project" value="TreeGrafter"/>
</dbReference>
<gene>
    <name evidence="5" type="ORF">LAFE_0G17062G</name>
</gene>
<dbReference type="InterPro" id="IPR016130">
    <property type="entry name" value="Tyr_Pase_AS"/>
</dbReference>
<dbReference type="AlphaFoldDB" id="A0A1G4MIP0"/>
<dbReference type="InterPro" id="IPR011993">
    <property type="entry name" value="PH-like_dom_sf"/>
</dbReference>
<evidence type="ECO:0000313" key="6">
    <source>
        <dbReference type="Proteomes" id="UP000190831"/>
    </source>
</evidence>
<dbReference type="SUPFAM" id="SSF50729">
    <property type="entry name" value="PH domain-like"/>
    <property type="match status" value="1"/>
</dbReference>